<feature type="transmembrane region" description="Helical" evidence="6">
    <location>
        <begin position="257"/>
        <end position="277"/>
    </location>
</feature>
<feature type="domain" description="EamA" evidence="7">
    <location>
        <begin position="164"/>
        <end position="299"/>
    </location>
</feature>
<dbReference type="RefSeq" id="WP_285234381.1">
    <property type="nucleotide sequence ID" value="NZ_CP116346.1"/>
</dbReference>
<evidence type="ECO:0000256" key="5">
    <source>
        <dbReference type="ARBA" id="ARBA00023136"/>
    </source>
</evidence>
<feature type="transmembrane region" description="Helical" evidence="6">
    <location>
        <begin position="283"/>
        <end position="305"/>
    </location>
</feature>
<protein>
    <submittedName>
        <fullName evidence="8">DMT family transporter</fullName>
    </submittedName>
</protein>
<evidence type="ECO:0000313" key="8">
    <source>
        <dbReference type="EMBL" id="WIT13271.1"/>
    </source>
</evidence>
<evidence type="ECO:0000256" key="2">
    <source>
        <dbReference type="ARBA" id="ARBA00007362"/>
    </source>
</evidence>
<feature type="transmembrane region" description="Helical" evidence="6">
    <location>
        <begin position="169"/>
        <end position="190"/>
    </location>
</feature>
<feature type="domain" description="EamA" evidence="7">
    <location>
        <begin position="22"/>
        <end position="148"/>
    </location>
</feature>
<keyword evidence="9" id="KW-1185">Reference proteome</keyword>
<sequence>MKRSSSTPATPGPIDARALGVMTLLCLTWSLQQISLKAVADQASPMLMVALRSLVALLLLAALMAWRGEAPQRARWRAGLLAGALFGLEYLLVAQALKLTQASHVVIYLYTAPLFAALGLHWRLPAERLAALQWMGILLAFAGIALAFLGGRHGGAAAGGMAPLGDLLALLGGAAWGATTVTIRCSALAAAPATETLLYQLLGAFALLLPGAWLSGQWQFQPSALVWAHFGFQSLVVSFASFLTWCWLLRRYLASQLGVFAFLTPLFGVLLGVWLLGEALDPGFIAGSGLVLAGIALVSGHAGLARRLAGLRERKGRALPA</sequence>
<evidence type="ECO:0000259" key="7">
    <source>
        <dbReference type="Pfam" id="PF00892"/>
    </source>
</evidence>
<feature type="transmembrane region" description="Helical" evidence="6">
    <location>
        <begin position="47"/>
        <end position="66"/>
    </location>
</feature>
<reference evidence="8" key="1">
    <citation type="submission" date="2023-01" db="EMBL/GenBank/DDBJ databases">
        <title>Whole genome sequence of Paucibacter sp. S2-9 isolated from pond sediment.</title>
        <authorList>
            <person name="Jung J.Y."/>
        </authorList>
    </citation>
    <scope>NUCLEOTIDE SEQUENCE</scope>
    <source>
        <strain evidence="8">S2-9</strain>
    </source>
</reference>
<name>A0AA95NNK6_9BURK</name>
<dbReference type="AlphaFoldDB" id="A0AA95NNK6"/>
<dbReference type="Proteomes" id="UP001177769">
    <property type="component" value="Chromosome"/>
</dbReference>
<evidence type="ECO:0000256" key="4">
    <source>
        <dbReference type="ARBA" id="ARBA00022989"/>
    </source>
</evidence>
<keyword evidence="4 6" id="KW-1133">Transmembrane helix</keyword>
<evidence type="ECO:0000256" key="6">
    <source>
        <dbReference type="SAM" id="Phobius"/>
    </source>
</evidence>
<gene>
    <name evidence="8" type="ORF">PFX98_06580</name>
</gene>
<evidence type="ECO:0000313" key="9">
    <source>
        <dbReference type="Proteomes" id="UP001177769"/>
    </source>
</evidence>
<dbReference type="PANTHER" id="PTHR32322">
    <property type="entry name" value="INNER MEMBRANE TRANSPORTER"/>
    <property type="match status" value="1"/>
</dbReference>
<dbReference type="Pfam" id="PF00892">
    <property type="entry name" value="EamA"/>
    <property type="match status" value="2"/>
</dbReference>
<feature type="transmembrane region" description="Helical" evidence="6">
    <location>
        <begin position="78"/>
        <end position="97"/>
    </location>
</feature>
<feature type="transmembrane region" description="Helical" evidence="6">
    <location>
        <begin position="103"/>
        <end position="122"/>
    </location>
</feature>
<proteinExistence type="inferred from homology"/>
<dbReference type="GO" id="GO:0016020">
    <property type="term" value="C:membrane"/>
    <property type="evidence" value="ECO:0007669"/>
    <property type="project" value="UniProtKB-SubCell"/>
</dbReference>
<keyword evidence="5 6" id="KW-0472">Membrane</keyword>
<comment type="similarity">
    <text evidence="2">Belongs to the EamA transporter family.</text>
</comment>
<dbReference type="InterPro" id="IPR000620">
    <property type="entry name" value="EamA_dom"/>
</dbReference>
<accession>A0AA95NNK6</accession>
<feature type="transmembrane region" description="Helical" evidence="6">
    <location>
        <begin position="226"/>
        <end position="248"/>
    </location>
</feature>
<dbReference type="InterPro" id="IPR050638">
    <property type="entry name" value="AA-Vitamin_Transporters"/>
</dbReference>
<evidence type="ECO:0000256" key="1">
    <source>
        <dbReference type="ARBA" id="ARBA00004141"/>
    </source>
</evidence>
<organism evidence="8 9">
    <name type="scientific">Paucibacter sediminis</name>
    <dbReference type="NCBI Taxonomy" id="3019553"/>
    <lineage>
        <taxon>Bacteria</taxon>
        <taxon>Pseudomonadati</taxon>
        <taxon>Pseudomonadota</taxon>
        <taxon>Betaproteobacteria</taxon>
        <taxon>Burkholderiales</taxon>
        <taxon>Sphaerotilaceae</taxon>
        <taxon>Roseateles</taxon>
    </lineage>
</organism>
<dbReference type="PANTHER" id="PTHR32322:SF2">
    <property type="entry name" value="EAMA DOMAIN-CONTAINING PROTEIN"/>
    <property type="match status" value="1"/>
</dbReference>
<feature type="transmembrane region" description="Helical" evidence="6">
    <location>
        <begin position="197"/>
        <end position="214"/>
    </location>
</feature>
<keyword evidence="3 6" id="KW-0812">Transmembrane</keyword>
<evidence type="ECO:0000256" key="3">
    <source>
        <dbReference type="ARBA" id="ARBA00022692"/>
    </source>
</evidence>
<dbReference type="SUPFAM" id="SSF103481">
    <property type="entry name" value="Multidrug resistance efflux transporter EmrE"/>
    <property type="match status" value="2"/>
</dbReference>
<dbReference type="EMBL" id="CP116346">
    <property type="protein sequence ID" value="WIT13271.1"/>
    <property type="molecule type" value="Genomic_DNA"/>
</dbReference>
<dbReference type="KEGG" id="pais:PFX98_06580"/>
<feature type="transmembrane region" description="Helical" evidence="6">
    <location>
        <begin position="129"/>
        <end position="149"/>
    </location>
</feature>
<comment type="subcellular location">
    <subcellularLocation>
        <location evidence="1">Membrane</location>
        <topology evidence="1">Multi-pass membrane protein</topology>
    </subcellularLocation>
</comment>
<dbReference type="InterPro" id="IPR037185">
    <property type="entry name" value="EmrE-like"/>
</dbReference>